<reference evidence="1 2" key="1">
    <citation type="submission" date="2020-07" db="EMBL/GenBank/DDBJ databases">
        <title>Genomic Encyclopedia of Type Strains, Phase IV (KMG-V): Genome sequencing to study the core and pangenomes of soil and plant-associated prokaryotes.</title>
        <authorList>
            <person name="Whitman W."/>
        </authorList>
    </citation>
    <scope>NUCLEOTIDE SEQUENCE [LARGE SCALE GENOMIC DNA]</scope>
    <source>
        <strain evidence="1 2">SAS40</strain>
    </source>
</reference>
<proteinExistence type="predicted"/>
<dbReference type="RefSeq" id="WP_179617607.1">
    <property type="nucleotide sequence ID" value="NZ_JACCBP010000001.1"/>
</dbReference>
<dbReference type="AlphaFoldDB" id="A0A7Y9ITR0"/>
<keyword evidence="2" id="KW-1185">Reference proteome</keyword>
<protein>
    <submittedName>
        <fullName evidence="1">Uncharacterized protein</fullName>
    </submittedName>
</protein>
<sequence length="152" mass="16643">MPQSSRATRAPLRIKPTPAFLEASAMPNDTTANPPHPVHHYRLYVSQGHVLARNTKSKTIDLGTVTEHDGLVSYRLDVGDLAGANFATTEKMLNDVAAKLAFAYLDDLFTALADCTPQIALDLDKDPYLDITLEDITPREGSSLNEPTPHIF</sequence>
<gene>
    <name evidence="1" type="ORF">FHW18_002211</name>
</gene>
<name>A0A7Y9ITR0_9BURK</name>
<comment type="caution">
    <text evidence="1">The sequence shown here is derived from an EMBL/GenBank/DDBJ whole genome shotgun (WGS) entry which is preliminary data.</text>
</comment>
<dbReference type="Proteomes" id="UP000542125">
    <property type="component" value="Unassembled WGS sequence"/>
</dbReference>
<organism evidence="1 2">
    <name type="scientific">Pigmentiphaga litoralis</name>
    <dbReference type="NCBI Taxonomy" id="516702"/>
    <lineage>
        <taxon>Bacteria</taxon>
        <taxon>Pseudomonadati</taxon>
        <taxon>Pseudomonadota</taxon>
        <taxon>Betaproteobacteria</taxon>
        <taxon>Burkholderiales</taxon>
        <taxon>Alcaligenaceae</taxon>
        <taxon>Pigmentiphaga</taxon>
    </lineage>
</organism>
<evidence type="ECO:0000313" key="2">
    <source>
        <dbReference type="Proteomes" id="UP000542125"/>
    </source>
</evidence>
<dbReference type="EMBL" id="JACBYR010000001">
    <property type="protein sequence ID" value="NYE82940.1"/>
    <property type="molecule type" value="Genomic_DNA"/>
</dbReference>
<accession>A0A7Y9ITR0</accession>
<evidence type="ECO:0000313" key="1">
    <source>
        <dbReference type="EMBL" id="NYE82940.1"/>
    </source>
</evidence>